<proteinExistence type="evidence at transcript level"/>
<feature type="compositionally biased region" description="Polar residues" evidence="1">
    <location>
        <begin position="12"/>
        <end position="21"/>
    </location>
</feature>
<feature type="compositionally biased region" description="Polar residues" evidence="1">
    <location>
        <begin position="451"/>
        <end position="461"/>
    </location>
</feature>
<sequence>MSMVLDEVESAGTRTQDCLSNSGSPGWSAAAGGGGGGASDSWARELLRRGWGLTRTAAIAGAAATAAPVVAPPLIVLSAAGVALSVPFAAYLASVAAANHLTGALLRSCQPPPPPPPYIQEYDDLEQEFLDAPEEYGQEAPAFGHLDTEAEQGTTGEEDGSDTSLPLSRDPEALADDEVEGEFFAKEFSAPSMPLLQEEDTLVQKNGEDGFSLLNSGQPLLQSNNWKEKEDGVYSKNNEEDDRTMEENRPAKETVLQGFYFPELGVPASGGDDDNVVQEKGEDELSVQNSGQQSFQFQSKNFGEKEEGDGKTMEENKTTKETVSQEAPAFGYLDTETEQAIIKEEKESDTAPLLPRDPGVSEASAPVFADDEVEEEEVQGQFSAQESGHGSYMSYRGNDKEEHTPLEGSGSTQKETLPRGSAVSASAKPLFTEKDNVIQEEGNDKEAVQVSGEQSFRSKNWNETEEDVCSKKEEGDGKTMDENKSMEETVSQGLCFPESHVPASGEEDDNVVQEKGEGKFAAQHSGQRSFLSKNLNEEVEEEGKTTEENKTTKETAFYELPVPVSGDEDNVVQEKREGEISVQNSGQLPFKSKMWNEKIEDGKTTEENKSTEVTHSKGSYFPEWSVPASGDEYKMREGEFSVHNIGQYSLSSDIGDKKEHDITKEAKRSAEDMPPRDSESPAPVFHGEDDTVQGKEGFEVAVQEILEEASSNTDLVMAEVVDSQVEITGTAAPESEVLPPSTDLVIAEVVDVEVEIIATAAPDSEMLPPSNLLAGELHPDLVTREVNDVYVGIVAAVEPESEVLHEGNLAVGASTADPGTGEISDVQVNVVAAAKPEDEVLHESDLAAYASTANFGTGEISDVQVNIVAAAKPEDEVLPLSNLTECESQVVVETPHVGDIVGIAAIGHNVKDSGDVDKQGMECCFVPVASMHDNEGVISSGSTPYFSTMGEEIIDLSDQSSDVGYTMMNEAFRSRVVAESEAPYTEEQLREQLDTIRTITGYGAVPSSTLEGEMAGLYVFVGVEPPAGSSDTSDRLMALSAELRFLKSIIGVD</sequence>
<evidence type="ECO:0000313" key="2">
    <source>
        <dbReference type="EMBL" id="BAK06701.1"/>
    </source>
</evidence>
<feature type="compositionally biased region" description="Low complexity" evidence="1">
    <location>
        <begin position="288"/>
        <end position="301"/>
    </location>
</feature>
<feature type="compositionally biased region" description="Polar residues" evidence="1">
    <location>
        <begin position="213"/>
        <end position="225"/>
    </location>
</feature>
<dbReference type="PANTHER" id="PTHR37198">
    <property type="entry name" value="NUCLEOLIN"/>
    <property type="match status" value="1"/>
</dbReference>
<feature type="compositionally biased region" description="Basic and acidic residues" evidence="1">
    <location>
        <begin position="431"/>
        <end position="447"/>
    </location>
</feature>
<dbReference type="AlphaFoldDB" id="F2EH79"/>
<feature type="compositionally biased region" description="Basic and acidic residues" evidence="1">
    <location>
        <begin position="302"/>
        <end position="320"/>
    </location>
</feature>
<name>F2EH79_HORVV</name>
<feature type="region of interest" description="Disordered" evidence="1">
    <location>
        <begin position="263"/>
        <end position="566"/>
    </location>
</feature>
<feature type="region of interest" description="Disordered" evidence="1">
    <location>
        <begin position="213"/>
        <end position="249"/>
    </location>
</feature>
<feature type="region of interest" description="Disordered" evidence="1">
    <location>
        <begin position="664"/>
        <end position="690"/>
    </location>
</feature>
<evidence type="ECO:0000256" key="1">
    <source>
        <dbReference type="SAM" id="MobiDB-lite"/>
    </source>
</evidence>
<dbReference type="PANTHER" id="PTHR37198:SF1">
    <property type="entry name" value="NUCLEOLIN"/>
    <property type="match status" value="1"/>
</dbReference>
<feature type="compositionally biased region" description="Basic and acidic residues" evidence="1">
    <location>
        <begin position="468"/>
        <end position="487"/>
    </location>
</feature>
<feature type="compositionally biased region" description="Acidic residues" evidence="1">
    <location>
        <begin position="271"/>
        <end position="285"/>
    </location>
</feature>
<protein>
    <submittedName>
        <fullName evidence="2">Predicted protein</fullName>
    </submittedName>
</protein>
<feature type="region of interest" description="Disordered" evidence="1">
    <location>
        <begin position="1"/>
        <end position="36"/>
    </location>
</feature>
<reference evidence="2" key="1">
    <citation type="journal article" date="2011" name="Plant Physiol.">
        <title>Comprehensive sequence analysis of 24,783 barley full-length cDNAs derived from 12 clone libraries.</title>
        <authorList>
            <person name="Matsumoto T."/>
            <person name="Tanaka T."/>
            <person name="Sakai H."/>
            <person name="Amano N."/>
            <person name="Kanamori H."/>
            <person name="Kurita K."/>
            <person name="Kikuta A."/>
            <person name="Kamiya K."/>
            <person name="Yamamoto M."/>
            <person name="Ikawa H."/>
            <person name="Fujii N."/>
            <person name="Hori K."/>
            <person name="Itoh T."/>
            <person name="Sato K."/>
        </authorList>
    </citation>
    <scope>NUCLEOTIDE SEQUENCE</scope>
    <source>
        <tissue evidence="2">Seed</tissue>
    </source>
</reference>
<dbReference type="EMBL" id="AK375506">
    <property type="protein sequence ID" value="BAK06701.1"/>
    <property type="molecule type" value="mRNA"/>
</dbReference>
<feature type="compositionally biased region" description="Basic and acidic residues" evidence="1">
    <location>
        <begin position="542"/>
        <end position="553"/>
    </location>
</feature>
<accession>F2EH79</accession>
<feature type="compositionally biased region" description="Acidic residues" evidence="1">
    <location>
        <begin position="369"/>
        <end position="378"/>
    </location>
</feature>
<feature type="compositionally biased region" description="Basic and acidic residues" evidence="1">
    <location>
        <begin position="664"/>
        <end position="679"/>
    </location>
</feature>
<organism evidence="2">
    <name type="scientific">Hordeum vulgare subsp. vulgare</name>
    <name type="common">Domesticated barley</name>
    <dbReference type="NCBI Taxonomy" id="112509"/>
    <lineage>
        <taxon>Eukaryota</taxon>
        <taxon>Viridiplantae</taxon>
        <taxon>Streptophyta</taxon>
        <taxon>Embryophyta</taxon>
        <taxon>Tracheophyta</taxon>
        <taxon>Spermatophyta</taxon>
        <taxon>Magnoliopsida</taxon>
        <taxon>Liliopsida</taxon>
        <taxon>Poales</taxon>
        <taxon>Poaceae</taxon>
        <taxon>BOP clade</taxon>
        <taxon>Pooideae</taxon>
        <taxon>Triticodae</taxon>
        <taxon>Triticeae</taxon>
        <taxon>Hordeinae</taxon>
        <taxon>Hordeum</taxon>
    </lineage>
</organism>